<keyword evidence="3" id="KW-1185">Reference proteome</keyword>
<dbReference type="GO" id="GO:0006623">
    <property type="term" value="P:protein targeting to vacuole"/>
    <property type="evidence" value="ECO:0007669"/>
    <property type="project" value="TreeGrafter"/>
</dbReference>
<dbReference type="PANTHER" id="PTHR48220:SF1">
    <property type="entry name" value="VACUOLAR PROTEIN SORTING-ASSOCIATED PROTEIN 62-RELATED"/>
    <property type="match status" value="1"/>
</dbReference>
<dbReference type="EMBL" id="KN840635">
    <property type="protein sequence ID" value="KIP03081.1"/>
    <property type="molecule type" value="Genomic_DNA"/>
</dbReference>
<keyword evidence="1" id="KW-0732">Signal</keyword>
<organism evidence="2 3">
    <name type="scientific">Phlebiopsis gigantea (strain 11061_1 CR5-6)</name>
    <name type="common">White-rot fungus</name>
    <name type="synonym">Peniophora gigantea</name>
    <dbReference type="NCBI Taxonomy" id="745531"/>
    <lineage>
        <taxon>Eukaryota</taxon>
        <taxon>Fungi</taxon>
        <taxon>Dikarya</taxon>
        <taxon>Basidiomycota</taxon>
        <taxon>Agaricomycotina</taxon>
        <taxon>Agaricomycetes</taxon>
        <taxon>Polyporales</taxon>
        <taxon>Phanerochaetaceae</taxon>
        <taxon>Phlebiopsis</taxon>
    </lineage>
</organism>
<sequence>MSWSTLLTACVLACAPRLAAAAPAATALPSYVTQFAPLSYLHSTEQYQPADVATYLTHMQPEVGMSATANSVTFSTIGSLSSSTFLTSKDNIEDLPSWLNGVKPDSTGLTSSPATIIAVEKSGGIVDAFYFYFYAYDHATYLGLQFGDHVGDWEHSMVRFVNGVPQDISLSAHGGGSAYTYNILTTSSSGGRAVTYIATGTHANYATTGTHQHDLPGLDDHTDAGTLWDVTKNFRGYWFDNSTQTFSIAGGAGAGASVEAGEGVGWLNYAGAWGDQQYKLLHEGQYCITSTECKYVSGPTGPIAKNLGRTAVCQKEGSCTIETSL</sequence>
<dbReference type="STRING" id="745531.A0A0C3RS39"/>
<dbReference type="Proteomes" id="UP000053257">
    <property type="component" value="Unassembled WGS sequence"/>
</dbReference>
<name>A0A0C3RS39_PHLG1</name>
<dbReference type="InterPro" id="IPR009291">
    <property type="entry name" value="Vps62"/>
</dbReference>
<proteinExistence type="predicted"/>
<evidence type="ECO:0000256" key="1">
    <source>
        <dbReference type="SAM" id="SignalP"/>
    </source>
</evidence>
<accession>A0A0C3RS39</accession>
<feature type="chain" id="PRO_5002181109" description="Vacuolar protein sorting-associated protein 62" evidence="1">
    <location>
        <begin position="22"/>
        <end position="325"/>
    </location>
</feature>
<evidence type="ECO:0008006" key="4">
    <source>
        <dbReference type="Google" id="ProtNLM"/>
    </source>
</evidence>
<gene>
    <name evidence="2" type="ORF">PHLGIDRAFT_256609</name>
</gene>
<dbReference type="OrthoDB" id="188042at2759"/>
<dbReference type="HOGENOM" id="CLU_024079_0_1_1"/>
<feature type="signal peptide" evidence="1">
    <location>
        <begin position="1"/>
        <end position="21"/>
    </location>
</feature>
<dbReference type="AlphaFoldDB" id="A0A0C3RS39"/>
<dbReference type="Pfam" id="PF06101">
    <property type="entry name" value="Vps62"/>
    <property type="match status" value="1"/>
</dbReference>
<dbReference type="GO" id="GO:0000329">
    <property type="term" value="C:fungal-type vacuole membrane"/>
    <property type="evidence" value="ECO:0007669"/>
    <property type="project" value="TreeGrafter"/>
</dbReference>
<evidence type="ECO:0000313" key="2">
    <source>
        <dbReference type="EMBL" id="KIP03081.1"/>
    </source>
</evidence>
<protein>
    <recommendedName>
        <fullName evidence="4">Vacuolar protein sorting-associated protein 62</fullName>
    </recommendedName>
</protein>
<dbReference type="InterPro" id="IPR053102">
    <property type="entry name" value="VPS_Associated"/>
</dbReference>
<reference evidence="2 3" key="1">
    <citation type="journal article" date="2014" name="PLoS Genet.">
        <title>Analysis of the Phlebiopsis gigantea genome, transcriptome and secretome provides insight into its pioneer colonization strategies of wood.</title>
        <authorList>
            <person name="Hori C."/>
            <person name="Ishida T."/>
            <person name="Igarashi K."/>
            <person name="Samejima M."/>
            <person name="Suzuki H."/>
            <person name="Master E."/>
            <person name="Ferreira P."/>
            <person name="Ruiz-Duenas F.J."/>
            <person name="Held B."/>
            <person name="Canessa P."/>
            <person name="Larrondo L.F."/>
            <person name="Schmoll M."/>
            <person name="Druzhinina I.S."/>
            <person name="Kubicek C.P."/>
            <person name="Gaskell J.A."/>
            <person name="Kersten P."/>
            <person name="St John F."/>
            <person name="Glasner J."/>
            <person name="Sabat G."/>
            <person name="Splinter BonDurant S."/>
            <person name="Syed K."/>
            <person name="Yadav J."/>
            <person name="Mgbeahuruike A.C."/>
            <person name="Kovalchuk A."/>
            <person name="Asiegbu F.O."/>
            <person name="Lackner G."/>
            <person name="Hoffmeister D."/>
            <person name="Rencoret J."/>
            <person name="Gutierrez A."/>
            <person name="Sun H."/>
            <person name="Lindquist E."/>
            <person name="Barry K."/>
            <person name="Riley R."/>
            <person name="Grigoriev I.V."/>
            <person name="Henrissat B."/>
            <person name="Kues U."/>
            <person name="Berka R.M."/>
            <person name="Martinez A.T."/>
            <person name="Covert S.F."/>
            <person name="Blanchette R.A."/>
            <person name="Cullen D."/>
        </authorList>
    </citation>
    <scope>NUCLEOTIDE SEQUENCE [LARGE SCALE GENOMIC DNA]</scope>
    <source>
        <strain evidence="2 3">11061_1 CR5-6</strain>
    </source>
</reference>
<evidence type="ECO:0000313" key="3">
    <source>
        <dbReference type="Proteomes" id="UP000053257"/>
    </source>
</evidence>
<dbReference type="PANTHER" id="PTHR48220">
    <property type="match status" value="1"/>
</dbReference>